<feature type="domain" description="Glucose-methanol-choline oxidoreductase N-terminal" evidence="9">
    <location>
        <begin position="61"/>
        <end position="84"/>
    </location>
</feature>
<dbReference type="PROSITE" id="PS00624">
    <property type="entry name" value="GMC_OXRED_2"/>
    <property type="match status" value="1"/>
</dbReference>
<dbReference type="OrthoDB" id="269227at2759"/>
<keyword evidence="12" id="KW-1185">Reference proteome</keyword>
<comment type="similarity">
    <text evidence="2 8">Belongs to the GMC oxidoreductase family.</text>
</comment>
<dbReference type="GO" id="GO:0050660">
    <property type="term" value="F:flavin adenine dinucleotide binding"/>
    <property type="evidence" value="ECO:0007669"/>
    <property type="project" value="InterPro"/>
</dbReference>
<keyword evidence="6" id="KW-0560">Oxidoreductase</keyword>
<accession>A0A4S4L432</accession>
<evidence type="ECO:0000313" key="11">
    <source>
        <dbReference type="EMBL" id="THH06075.1"/>
    </source>
</evidence>
<dbReference type="EMBL" id="SGPL01000922">
    <property type="protein sequence ID" value="THH06075.1"/>
    <property type="molecule type" value="Genomic_DNA"/>
</dbReference>
<dbReference type="PIRSF" id="PIRSF000137">
    <property type="entry name" value="Alcohol_oxidase"/>
    <property type="match status" value="1"/>
</dbReference>
<organism evidence="11 12">
    <name type="scientific">Bondarzewia mesenterica</name>
    <dbReference type="NCBI Taxonomy" id="1095465"/>
    <lineage>
        <taxon>Eukaryota</taxon>
        <taxon>Fungi</taxon>
        <taxon>Dikarya</taxon>
        <taxon>Basidiomycota</taxon>
        <taxon>Agaricomycotina</taxon>
        <taxon>Agaricomycetes</taxon>
        <taxon>Russulales</taxon>
        <taxon>Bondarzewiaceae</taxon>
        <taxon>Bondarzewia</taxon>
    </lineage>
</organism>
<proteinExistence type="inferred from homology"/>
<dbReference type="PANTHER" id="PTHR11552:SF201">
    <property type="entry name" value="GLUCOSE-METHANOL-CHOLINE OXIDOREDUCTASE N-TERMINAL DOMAIN-CONTAINING PROTEIN"/>
    <property type="match status" value="1"/>
</dbReference>
<evidence type="ECO:0000256" key="2">
    <source>
        <dbReference type="ARBA" id="ARBA00010790"/>
    </source>
</evidence>
<evidence type="ECO:0000256" key="1">
    <source>
        <dbReference type="ARBA" id="ARBA00001974"/>
    </source>
</evidence>
<keyword evidence="5 7" id="KW-0274">FAD</keyword>
<name>A0A4S4L432_9AGAM</name>
<dbReference type="SUPFAM" id="SSF54373">
    <property type="entry name" value="FAD-linked reductases, C-terminal domain"/>
    <property type="match status" value="1"/>
</dbReference>
<protein>
    <recommendedName>
        <fullName evidence="9 10">Glucose-methanol-choline oxidoreductase N-terminal domain-containing protein</fullName>
    </recommendedName>
</protein>
<dbReference type="AlphaFoldDB" id="A0A4S4L432"/>
<evidence type="ECO:0000256" key="3">
    <source>
        <dbReference type="ARBA" id="ARBA00022630"/>
    </source>
</evidence>
<keyword evidence="4" id="KW-0732">Signal</keyword>
<feature type="binding site" evidence="7">
    <location>
        <begin position="71"/>
        <end position="74"/>
    </location>
    <ligand>
        <name>FAD</name>
        <dbReference type="ChEBI" id="CHEBI:57692"/>
    </ligand>
</feature>
<keyword evidence="3 8" id="KW-0285">Flavoprotein</keyword>
<dbReference type="InterPro" id="IPR000172">
    <property type="entry name" value="GMC_OxRdtase_N"/>
</dbReference>
<dbReference type="SUPFAM" id="SSF51905">
    <property type="entry name" value="FAD/NAD(P)-binding domain"/>
    <property type="match status" value="1"/>
</dbReference>
<evidence type="ECO:0000313" key="12">
    <source>
        <dbReference type="Proteomes" id="UP000310158"/>
    </source>
</evidence>
<reference evidence="11 12" key="1">
    <citation type="submission" date="2019-02" db="EMBL/GenBank/DDBJ databases">
        <title>Genome sequencing of the rare red list fungi Bondarzewia mesenterica.</title>
        <authorList>
            <person name="Buettner E."/>
            <person name="Kellner H."/>
        </authorList>
    </citation>
    <scope>NUCLEOTIDE SEQUENCE [LARGE SCALE GENOMIC DNA]</scope>
    <source>
        <strain evidence="11 12">DSM 108281</strain>
    </source>
</reference>
<dbReference type="InterPro" id="IPR036188">
    <property type="entry name" value="FAD/NAD-bd_sf"/>
</dbReference>
<gene>
    <name evidence="11" type="ORF">EW146_g9725</name>
</gene>
<sequence length="547" mass="59568">TSEDPQVLVGVIEAGEYVQDMPQINIPGMAGSGVMNKRIDWCFTSVPQATANGRVIDQPRGKVLGGSSALNLLVAGRASAEEYDALEALGNPGWNWNGLLKYFKKSETLHYPPADLATKYEIGWHPHFHGSDGPLQLTYPRYVWDLHKPWAQTLDRLGIPNNPEPSGGNNAGSTFIAGCVDPVSATRSYSTTAYYEPNQQRKNLVVLPQAQATRVLFDSTASPVVATGVEYFANGSKYTAHASQEVVLSAGSLQTPQLLELSGIGDATLLKKFGIHTVVDLPAVGENLPSTFETTDEWATSDLFRDPALRAKEMDLYVTKKEGRFSSAHSAYAFLPLRTFCDPKTVQSMKAEIANDPFYTTTSGLRKQIEYLTTWFDNPAHPQIEMIQNPQMRPGAGVAEPGKKYQTLMACNMHPLSRGSVHIQSRDPLSQPAIDPGYLRNPLDLAVLVLAVRFARQLTAAAPLSSTIVRECAPGADAQTDEQIAEFVKNTLSPVYHPVGSASMLPREDGGVVDPRLVVYGTKNLRIVDASILPLVECFTCFESSEG</sequence>
<comment type="cofactor">
    <cofactor evidence="1 7">
        <name>FAD</name>
        <dbReference type="ChEBI" id="CHEBI:57692"/>
    </cofactor>
</comment>
<dbReference type="Gene3D" id="3.30.560.10">
    <property type="entry name" value="Glucose Oxidase, domain 3"/>
    <property type="match status" value="1"/>
</dbReference>
<evidence type="ECO:0000256" key="8">
    <source>
        <dbReference type="RuleBase" id="RU003968"/>
    </source>
</evidence>
<feature type="non-terminal residue" evidence="11">
    <location>
        <position position="1"/>
    </location>
</feature>
<evidence type="ECO:0000256" key="4">
    <source>
        <dbReference type="ARBA" id="ARBA00022729"/>
    </source>
</evidence>
<evidence type="ECO:0000256" key="7">
    <source>
        <dbReference type="PIRSR" id="PIRSR000137-2"/>
    </source>
</evidence>
<dbReference type="PANTHER" id="PTHR11552">
    <property type="entry name" value="GLUCOSE-METHANOL-CHOLINE GMC OXIDOREDUCTASE"/>
    <property type="match status" value="1"/>
</dbReference>
<dbReference type="Pfam" id="PF00732">
    <property type="entry name" value="GMC_oxred_N"/>
    <property type="match status" value="1"/>
</dbReference>
<dbReference type="InterPro" id="IPR007867">
    <property type="entry name" value="GMC_OxRtase_C"/>
</dbReference>
<dbReference type="Pfam" id="PF05199">
    <property type="entry name" value="GMC_oxred_C"/>
    <property type="match status" value="1"/>
</dbReference>
<dbReference type="GO" id="GO:0016614">
    <property type="term" value="F:oxidoreductase activity, acting on CH-OH group of donors"/>
    <property type="evidence" value="ECO:0007669"/>
    <property type="project" value="InterPro"/>
</dbReference>
<evidence type="ECO:0000256" key="6">
    <source>
        <dbReference type="ARBA" id="ARBA00023002"/>
    </source>
</evidence>
<comment type="caution">
    <text evidence="11">The sequence shown here is derived from an EMBL/GenBank/DDBJ whole genome shotgun (WGS) entry which is preliminary data.</text>
</comment>
<dbReference type="Proteomes" id="UP000310158">
    <property type="component" value="Unassembled WGS sequence"/>
</dbReference>
<evidence type="ECO:0000259" key="10">
    <source>
        <dbReference type="PROSITE" id="PS00624"/>
    </source>
</evidence>
<dbReference type="PROSITE" id="PS00623">
    <property type="entry name" value="GMC_OXRED_1"/>
    <property type="match status" value="1"/>
</dbReference>
<evidence type="ECO:0000259" key="9">
    <source>
        <dbReference type="PROSITE" id="PS00623"/>
    </source>
</evidence>
<evidence type="ECO:0000256" key="5">
    <source>
        <dbReference type="ARBA" id="ARBA00022827"/>
    </source>
</evidence>
<dbReference type="InterPro" id="IPR012132">
    <property type="entry name" value="GMC_OxRdtase"/>
</dbReference>
<dbReference type="Gene3D" id="3.50.50.60">
    <property type="entry name" value="FAD/NAD(P)-binding domain"/>
    <property type="match status" value="1"/>
</dbReference>
<feature type="binding site" evidence="7">
    <location>
        <position position="63"/>
    </location>
    <ligand>
        <name>FAD</name>
        <dbReference type="ChEBI" id="CHEBI:57692"/>
    </ligand>
</feature>
<feature type="domain" description="Glucose-methanol-choline oxidoreductase N-terminal" evidence="10">
    <location>
        <begin position="251"/>
        <end position="265"/>
    </location>
</feature>